<feature type="non-terminal residue" evidence="7">
    <location>
        <position position="179"/>
    </location>
</feature>
<evidence type="ECO:0000256" key="4">
    <source>
        <dbReference type="ARBA" id="ARBA00022989"/>
    </source>
</evidence>
<comment type="similarity">
    <text evidence="2">Belongs to the autoinducer-2 exporter (AI-2E) (TC 2.A.86) family.</text>
</comment>
<protein>
    <submittedName>
        <fullName evidence="7">AI-2E family transporter</fullName>
    </submittedName>
</protein>
<evidence type="ECO:0000256" key="1">
    <source>
        <dbReference type="ARBA" id="ARBA00004141"/>
    </source>
</evidence>
<comment type="caution">
    <text evidence="7">The sequence shown here is derived from an EMBL/GenBank/DDBJ whole genome shotgun (WGS) entry which is preliminary data.</text>
</comment>
<feature type="transmembrane region" description="Helical" evidence="6">
    <location>
        <begin position="155"/>
        <end position="177"/>
    </location>
</feature>
<feature type="transmembrane region" description="Helical" evidence="6">
    <location>
        <begin position="5"/>
        <end position="24"/>
    </location>
</feature>
<organism evidence="7">
    <name type="scientific">Staphylococcus aureus</name>
    <dbReference type="NCBI Taxonomy" id="1280"/>
    <lineage>
        <taxon>Bacteria</taxon>
        <taxon>Bacillati</taxon>
        <taxon>Bacillota</taxon>
        <taxon>Bacilli</taxon>
        <taxon>Bacillales</taxon>
        <taxon>Staphylococcaceae</taxon>
        <taxon>Staphylococcus</taxon>
    </lineage>
</organism>
<dbReference type="Pfam" id="PF01594">
    <property type="entry name" value="AI-2E_transport"/>
    <property type="match status" value="1"/>
</dbReference>
<dbReference type="GO" id="GO:0016020">
    <property type="term" value="C:membrane"/>
    <property type="evidence" value="ECO:0007669"/>
    <property type="project" value="UniProtKB-SubCell"/>
</dbReference>
<sequence length="179" mass="20183">MLNKVWFRTGIALIMLFILIKLFMEVHEVFTPIATIIGSVFLPFLISGFLFYICLPFQNLLEKVGFPRWASITTIMLALFAIIGLIVAFVAPIIISNINNLISQTPALQKEAEQIIKFALAQMDKLPEDVTSRITNMVKSMGDGVTNILSNSLQYITSLISTIFLLIMVPFFLIYMLKD</sequence>
<feature type="transmembrane region" description="Helical" evidence="6">
    <location>
        <begin position="30"/>
        <end position="57"/>
    </location>
</feature>
<evidence type="ECO:0000256" key="6">
    <source>
        <dbReference type="SAM" id="Phobius"/>
    </source>
</evidence>
<evidence type="ECO:0000256" key="5">
    <source>
        <dbReference type="ARBA" id="ARBA00023136"/>
    </source>
</evidence>
<name>A0A6A8G0T5_STAAU</name>
<dbReference type="EMBL" id="WKIA01000189">
    <property type="protein sequence ID" value="MRV79198.1"/>
    <property type="molecule type" value="Genomic_DNA"/>
</dbReference>
<comment type="subcellular location">
    <subcellularLocation>
        <location evidence="1">Membrane</location>
        <topology evidence="1">Multi-pass membrane protein</topology>
    </subcellularLocation>
</comment>
<proteinExistence type="inferred from homology"/>
<keyword evidence="3 6" id="KW-0812">Transmembrane</keyword>
<evidence type="ECO:0000313" key="7">
    <source>
        <dbReference type="EMBL" id="MRV79198.1"/>
    </source>
</evidence>
<reference evidence="7" key="1">
    <citation type="journal article" date="2018" name="Open Forum Infect. Dis.">
        <title>The Cefazolin Inoculum Effect Is Associated With Increased Mortality in Methicillin-Susceptible Staphylococcus aureus Bacteremia.</title>
        <authorList>
            <person name="Miller W.R."/>
            <person name="Seas C."/>
            <person name="Carvajal L.P."/>
            <person name="Diaz L."/>
            <person name="Echeverri A.M."/>
            <person name="Ferro C."/>
            <person name="Rios R."/>
            <person name="Porras P."/>
            <person name="Luna C."/>
            <person name="Gotuzzo E."/>
            <person name="Munita J.M."/>
            <person name="Nannini E."/>
            <person name="Carcamo C."/>
            <person name="Reyes J."/>
            <person name="Arias C.A."/>
        </authorList>
    </citation>
    <scope>NUCLEOTIDE SEQUENCE</scope>
    <source>
        <strain evidence="7">UA917</strain>
    </source>
</reference>
<gene>
    <name evidence="7" type="ORF">GF572_12005</name>
</gene>
<evidence type="ECO:0000256" key="2">
    <source>
        <dbReference type="ARBA" id="ARBA00009773"/>
    </source>
</evidence>
<keyword evidence="4 6" id="KW-1133">Transmembrane helix</keyword>
<evidence type="ECO:0000256" key="3">
    <source>
        <dbReference type="ARBA" id="ARBA00022692"/>
    </source>
</evidence>
<dbReference type="InterPro" id="IPR002549">
    <property type="entry name" value="AI-2E-like"/>
</dbReference>
<keyword evidence="5 6" id="KW-0472">Membrane</keyword>
<dbReference type="AlphaFoldDB" id="A0A6A8G0T5"/>
<accession>A0A6A8G0T5</accession>
<feature type="transmembrane region" description="Helical" evidence="6">
    <location>
        <begin position="69"/>
        <end position="95"/>
    </location>
</feature>